<proteinExistence type="predicted"/>
<organism evidence="1 2">
    <name type="scientific">Phytophthora infestans</name>
    <name type="common">Potato late blight agent</name>
    <name type="synonym">Botrytis infestans</name>
    <dbReference type="NCBI Taxonomy" id="4787"/>
    <lineage>
        <taxon>Eukaryota</taxon>
        <taxon>Sar</taxon>
        <taxon>Stramenopiles</taxon>
        <taxon>Oomycota</taxon>
        <taxon>Peronosporomycetes</taxon>
        <taxon>Peronosporales</taxon>
        <taxon>Peronosporaceae</taxon>
        <taxon>Phytophthora</taxon>
    </lineage>
</organism>
<reference evidence="1" key="1">
    <citation type="submission" date="2020-03" db="EMBL/GenBank/DDBJ databases">
        <title>Hybrid Assembly of Korean Phytophthora infestans isolates.</title>
        <authorList>
            <person name="Prokchorchik M."/>
            <person name="Lee Y."/>
            <person name="Seo J."/>
            <person name="Cho J.-H."/>
            <person name="Park Y.-E."/>
            <person name="Jang D.-C."/>
            <person name="Im J.-S."/>
            <person name="Choi J.-G."/>
            <person name="Park H.-J."/>
            <person name="Lee G.-B."/>
            <person name="Lee Y.-G."/>
            <person name="Hong S.-Y."/>
            <person name="Cho K."/>
            <person name="Sohn K.H."/>
        </authorList>
    </citation>
    <scope>NUCLEOTIDE SEQUENCE</scope>
    <source>
        <strain evidence="1">KR_2_A2</strain>
    </source>
</reference>
<dbReference type="AlphaFoldDB" id="A0A8S9VDZ0"/>
<evidence type="ECO:0000313" key="2">
    <source>
        <dbReference type="Proteomes" id="UP000704712"/>
    </source>
</evidence>
<accession>A0A8S9VDZ0</accession>
<sequence length="76" mass="8902">MQLDVKLTQLVVLVAALLAIDMDIGEVLYHLARFLCMRSINDRVPVHPKEFCLADFNPALCRRRFRFFAHEIEEIE</sequence>
<dbReference type="EMBL" id="JAACNO010000176">
    <property type="protein sequence ID" value="KAF4149409.1"/>
    <property type="molecule type" value="Genomic_DNA"/>
</dbReference>
<gene>
    <name evidence="1" type="ORF">GN958_ATG01381</name>
</gene>
<evidence type="ECO:0000313" key="1">
    <source>
        <dbReference type="EMBL" id="KAF4149409.1"/>
    </source>
</evidence>
<comment type="caution">
    <text evidence="1">The sequence shown here is derived from an EMBL/GenBank/DDBJ whole genome shotgun (WGS) entry which is preliminary data.</text>
</comment>
<protein>
    <submittedName>
        <fullName evidence="1">Uncharacterized protein</fullName>
    </submittedName>
</protein>
<name>A0A8S9VDZ0_PHYIN</name>
<dbReference type="Proteomes" id="UP000704712">
    <property type="component" value="Unassembled WGS sequence"/>
</dbReference>